<proteinExistence type="predicted"/>
<accession>A0A6C0EHM5</accession>
<dbReference type="AlphaFoldDB" id="A0A6C0EHM5"/>
<sequence>MNKITSKISLMPSKFELDDTDKNTLADFIINFYVSEYKHLYKYPKDGNLQEGIDWLHNDLLKFIGIKWDLIKNNDIDGIKNWETLNSLLIKKKTPDKDRIREFLLNLSNKDFHAFLGHTTKLKILESPTIFENK</sequence>
<reference evidence="1" key="1">
    <citation type="journal article" date="2020" name="Nature">
        <title>Giant virus diversity and host interactions through global metagenomics.</title>
        <authorList>
            <person name="Schulz F."/>
            <person name="Roux S."/>
            <person name="Paez-Espino D."/>
            <person name="Jungbluth S."/>
            <person name="Walsh D.A."/>
            <person name="Denef V.J."/>
            <person name="McMahon K.D."/>
            <person name="Konstantinidis K.T."/>
            <person name="Eloe-Fadrosh E.A."/>
            <person name="Kyrpides N.C."/>
            <person name="Woyke T."/>
        </authorList>
    </citation>
    <scope>NUCLEOTIDE SEQUENCE</scope>
    <source>
        <strain evidence="1">GVMAG-M-3300001351-8</strain>
    </source>
</reference>
<organism evidence="1">
    <name type="scientific">viral metagenome</name>
    <dbReference type="NCBI Taxonomy" id="1070528"/>
    <lineage>
        <taxon>unclassified sequences</taxon>
        <taxon>metagenomes</taxon>
        <taxon>organismal metagenomes</taxon>
    </lineage>
</organism>
<name>A0A6C0EHM5_9ZZZZ</name>
<dbReference type="EMBL" id="MN738863">
    <property type="protein sequence ID" value="QHT28686.1"/>
    <property type="molecule type" value="Genomic_DNA"/>
</dbReference>
<evidence type="ECO:0000313" key="1">
    <source>
        <dbReference type="EMBL" id="QHT28686.1"/>
    </source>
</evidence>
<protein>
    <submittedName>
        <fullName evidence="1">Uncharacterized protein</fullName>
    </submittedName>
</protein>